<evidence type="ECO:0000313" key="2">
    <source>
        <dbReference type="Proteomes" id="UP000318297"/>
    </source>
</evidence>
<comment type="caution">
    <text evidence="1">The sequence shown here is derived from an EMBL/GenBank/DDBJ whole genome shotgun (WGS) entry which is preliminary data.</text>
</comment>
<name>A0A561E457_9MICO</name>
<proteinExistence type="predicted"/>
<dbReference type="OrthoDB" id="4453346at2"/>
<dbReference type="AlphaFoldDB" id="A0A561E457"/>
<dbReference type="Proteomes" id="UP000318297">
    <property type="component" value="Unassembled WGS sequence"/>
</dbReference>
<evidence type="ECO:0008006" key="3">
    <source>
        <dbReference type="Google" id="ProtNLM"/>
    </source>
</evidence>
<sequence length="232" mass="25326">MSGATREIAESNDALLTNRLVVSAARVCVDALSPLSTQDWRSVRAHDLEWSVWDTLVHLNDDLYFYAAQILLASESDYICFELSADDHADSQRLLTALTVNARLLAAVAADADPSARGHHVFGASDPAGFAAMGMVESLIHTYDMVRGLDEESTWQPPDDLAGPVLRRLFPHAPHGADAGPGEVLLHMCGRIPLGNDPRRSDWRWYGDAQHPLSASSQAVLVGDGLRAQRQY</sequence>
<evidence type="ECO:0000313" key="1">
    <source>
        <dbReference type="EMBL" id="TWE10399.1"/>
    </source>
</evidence>
<dbReference type="EMBL" id="VIVQ01000002">
    <property type="protein sequence ID" value="TWE10399.1"/>
    <property type="molecule type" value="Genomic_DNA"/>
</dbReference>
<reference evidence="1 2" key="1">
    <citation type="submission" date="2019-06" db="EMBL/GenBank/DDBJ databases">
        <title>Sequencing the genomes of 1000 actinobacteria strains.</title>
        <authorList>
            <person name="Klenk H.-P."/>
        </authorList>
    </citation>
    <scope>NUCLEOTIDE SEQUENCE [LARGE SCALE GENOMIC DNA]</scope>
    <source>
        <strain evidence="1 2">DSM 19560</strain>
    </source>
</reference>
<gene>
    <name evidence="1" type="ORF">BKA23_2759</name>
</gene>
<organism evidence="1 2">
    <name type="scientific">Rudaeicoccus suwonensis</name>
    <dbReference type="NCBI Taxonomy" id="657409"/>
    <lineage>
        <taxon>Bacteria</taxon>
        <taxon>Bacillati</taxon>
        <taxon>Actinomycetota</taxon>
        <taxon>Actinomycetes</taxon>
        <taxon>Micrococcales</taxon>
        <taxon>Dermacoccaceae</taxon>
        <taxon>Rudaeicoccus</taxon>
    </lineage>
</organism>
<protein>
    <recommendedName>
        <fullName evidence="3">Mycothiol maleylpyruvate isomerase-like protein</fullName>
    </recommendedName>
</protein>
<accession>A0A561E457</accession>
<dbReference type="RefSeq" id="WP_145229331.1">
    <property type="nucleotide sequence ID" value="NZ_VIVQ01000002.1"/>
</dbReference>
<keyword evidence="2" id="KW-1185">Reference proteome</keyword>